<evidence type="ECO:0000256" key="4">
    <source>
        <dbReference type="ARBA" id="ARBA00022519"/>
    </source>
</evidence>
<dbReference type="RefSeq" id="WP_198827315.1">
    <property type="nucleotide sequence ID" value="NZ_CP066308.1"/>
</dbReference>
<dbReference type="PANTHER" id="PTHR30487">
    <property type="entry name" value="TYPE 4 PREPILIN-LIKE PROTEINS LEADER PEPTIDE-PROCESSING ENZYME"/>
    <property type="match status" value="1"/>
</dbReference>
<dbReference type="PRINTS" id="PR00864">
    <property type="entry name" value="PREPILNPTASE"/>
</dbReference>
<evidence type="ECO:0000256" key="8">
    <source>
        <dbReference type="RuleBase" id="RU003793"/>
    </source>
</evidence>
<evidence type="ECO:0000313" key="14">
    <source>
        <dbReference type="EMBL" id="QUO40796.1"/>
    </source>
</evidence>
<dbReference type="Proteomes" id="UP000595847">
    <property type="component" value="Chromosome"/>
</dbReference>
<reference evidence="14" key="2">
    <citation type="submission" date="2021-04" db="EMBL/GenBank/DDBJ databases">
        <title>Brevibacillus composti FJAT-54423, complete genome.</title>
        <authorList>
            <person name="Tang R."/>
        </authorList>
    </citation>
    <scope>NUCLEOTIDE SEQUENCE</scope>
    <source>
        <strain evidence="14">FJAT-54424</strain>
    </source>
</reference>
<evidence type="ECO:0000256" key="10">
    <source>
        <dbReference type="SAM" id="Phobius"/>
    </source>
</evidence>
<dbReference type="EC" id="3.4.23.43" evidence="9"/>
<keyword evidence="4" id="KW-0997">Cell inner membrane</keyword>
<keyword evidence="9" id="KW-0645">Protease</keyword>
<feature type="transmembrane region" description="Helical" evidence="10">
    <location>
        <begin position="6"/>
        <end position="25"/>
    </location>
</feature>
<evidence type="ECO:0000313" key="13">
    <source>
        <dbReference type="EMBL" id="QQE73713.1"/>
    </source>
</evidence>
<dbReference type="EC" id="2.1.1.-" evidence="9"/>
<sequence length="252" mass="27337">MEQLLTLIFFLFGLIFGSFFNVVGLRVPEGESIVLPPSRCRSCGARLRPADLIPVLSYLFSKGACRHCHAKISPLYPAVEGLTGLAFALVYQVYGWSGETAAGLLFVSVLAIISVSDLAYRLIPDKITLPAWGLFLLLRWWIHPAEPYGLHLLAMAVGFGVFFLLTVLSRGGVGGGDIKLFAVVGLFLGLRLLVLAIFLSALLGTIYGIGLILLRGAGRKTQVPFGPFIAAGSFLAYVAGDGLIRWYVEWFL</sequence>
<feature type="domain" description="Prepilin type IV endopeptidase peptidase" evidence="11">
    <location>
        <begin position="104"/>
        <end position="209"/>
    </location>
</feature>
<dbReference type="PANTHER" id="PTHR30487:SF0">
    <property type="entry name" value="PREPILIN LEADER PEPTIDASE_N-METHYLTRANSFERASE-RELATED"/>
    <property type="match status" value="1"/>
</dbReference>
<comment type="similarity">
    <text evidence="2 8">Belongs to the peptidase A24 family.</text>
</comment>
<evidence type="ECO:0000256" key="7">
    <source>
        <dbReference type="ARBA" id="ARBA00023136"/>
    </source>
</evidence>
<accession>A0A7T5EJK2</accession>
<feature type="domain" description="Prepilin peptidase A24 N-terminal" evidence="12">
    <location>
        <begin position="11"/>
        <end position="91"/>
    </location>
</feature>
<dbReference type="EMBL" id="CP066308">
    <property type="protein sequence ID" value="QQE73713.1"/>
    <property type="molecule type" value="Genomic_DNA"/>
</dbReference>
<keyword evidence="5 9" id="KW-0812">Transmembrane</keyword>
<dbReference type="GO" id="GO:0006465">
    <property type="term" value="P:signal peptide processing"/>
    <property type="evidence" value="ECO:0007669"/>
    <property type="project" value="TreeGrafter"/>
</dbReference>
<evidence type="ECO:0000313" key="15">
    <source>
        <dbReference type="Proteomes" id="UP000595847"/>
    </source>
</evidence>
<dbReference type="InterPro" id="IPR010627">
    <property type="entry name" value="Prepilin_pept_A24_N"/>
</dbReference>
<comment type="subcellular location">
    <subcellularLocation>
        <location evidence="1">Cell inner membrane</location>
        <topology evidence="1">Multi-pass membrane protein</topology>
    </subcellularLocation>
    <subcellularLocation>
        <location evidence="9">Cell membrane</location>
        <topology evidence="9">Multi-pass membrane protein</topology>
    </subcellularLocation>
</comment>
<dbReference type="GO" id="GO:0032259">
    <property type="term" value="P:methylation"/>
    <property type="evidence" value="ECO:0007669"/>
    <property type="project" value="UniProtKB-KW"/>
</dbReference>
<name>A0A7T5EJK2_9BACL</name>
<evidence type="ECO:0000259" key="11">
    <source>
        <dbReference type="Pfam" id="PF01478"/>
    </source>
</evidence>
<evidence type="ECO:0000256" key="9">
    <source>
        <dbReference type="RuleBase" id="RU003794"/>
    </source>
</evidence>
<gene>
    <name evidence="13" type="ORF">JD108_17775</name>
    <name evidence="14" type="ORF">KDJ56_17715</name>
</gene>
<evidence type="ECO:0000256" key="6">
    <source>
        <dbReference type="ARBA" id="ARBA00022989"/>
    </source>
</evidence>
<evidence type="ECO:0000256" key="2">
    <source>
        <dbReference type="ARBA" id="ARBA00005801"/>
    </source>
</evidence>
<proteinExistence type="inferred from homology"/>
<dbReference type="GO" id="GO:0005886">
    <property type="term" value="C:plasma membrane"/>
    <property type="evidence" value="ECO:0007669"/>
    <property type="project" value="UniProtKB-SubCell"/>
</dbReference>
<dbReference type="Proteomes" id="UP000677234">
    <property type="component" value="Chromosome"/>
</dbReference>
<evidence type="ECO:0000256" key="5">
    <source>
        <dbReference type="ARBA" id="ARBA00022692"/>
    </source>
</evidence>
<comment type="catalytic activity">
    <reaction evidence="9">
        <text>Typically cleaves a -Gly-|-Phe- bond to release an N-terminal, basic peptide of 5-8 residues from type IV prepilin, and then N-methylates the new N-terminal amino group, the methyl donor being S-adenosyl-L-methionine.</text>
        <dbReference type="EC" id="3.4.23.43"/>
    </reaction>
</comment>
<evidence type="ECO:0000256" key="3">
    <source>
        <dbReference type="ARBA" id="ARBA00022475"/>
    </source>
</evidence>
<feature type="transmembrane region" description="Helical" evidence="10">
    <location>
        <begin position="180"/>
        <end position="213"/>
    </location>
</feature>
<feature type="transmembrane region" description="Helical" evidence="10">
    <location>
        <begin position="100"/>
        <end position="120"/>
    </location>
</feature>
<keyword evidence="3" id="KW-1003">Cell membrane</keyword>
<dbReference type="Pfam" id="PF01478">
    <property type="entry name" value="Peptidase_A24"/>
    <property type="match status" value="1"/>
</dbReference>
<dbReference type="InterPro" id="IPR000045">
    <property type="entry name" value="Prepilin_IV_endopep_pep"/>
</dbReference>
<evidence type="ECO:0000256" key="1">
    <source>
        <dbReference type="ARBA" id="ARBA00004429"/>
    </source>
</evidence>
<dbReference type="KEGG" id="bcop:JD108_17775"/>
<protein>
    <recommendedName>
        <fullName evidence="9">Prepilin leader peptidase/N-methyltransferase</fullName>
        <ecNumber evidence="9">2.1.1.-</ecNumber>
        <ecNumber evidence="9">3.4.23.43</ecNumber>
    </recommendedName>
</protein>
<dbReference type="Gene3D" id="1.20.120.1220">
    <property type="match status" value="1"/>
</dbReference>
<keyword evidence="16" id="KW-1185">Reference proteome</keyword>
<dbReference type="InterPro" id="IPR014032">
    <property type="entry name" value="Peptidase_A24A_bac"/>
</dbReference>
<feature type="transmembrane region" description="Helical" evidence="10">
    <location>
        <begin position="127"/>
        <end position="142"/>
    </location>
</feature>
<keyword evidence="9" id="KW-0511">Multifunctional enzyme</keyword>
<evidence type="ECO:0000313" key="16">
    <source>
        <dbReference type="Proteomes" id="UP000677234"/>
    </source>
</evidence>
<reference evidence="13 15" key="1">
    <citation type="submission" date="2020-12" db="EMBL/GenBank/DDBJ databases">
        <title>strain FJAT-54423T represents a novel species of the genus Brevibacillus.</title>
        <authorList>
            <person name="Tang R."/>
        </authorList>
    </citation>
    <scope>NUCLEOTIDE SEQUENCE [LARGE SCALE GENOMIC DNA]</scope>
    <source>
        <strain evidence="13 15">FJAT-54423</strain>
    </source>
</reference>
<dbReference type="Pfam" id="PF06750">
    <property type="entry name" value="A24_N_bact"/>
    <property type="match status" value="1"/>
</dbReference>
<dbReference type="InterPro" id="IPR050882">
    <property type="entry name" value="Prepilin_peptidase/N-MTase"/>
</dbReference>
<dbReference type="AlphaFoldDB" id="A0A7T5EJK2"/>
<evidence type="ECO:0000259" key="12">
    <source>
        <dbReference type="Pfam" id="PF06750"/>
    </source>
</evidence>
<dbReference type="GO" id="GO:0004190">
    <property type="term" value="F:aspartic-type endopeptidase activity"/>
    <property type="evidence" value="ECO:0007669"/>
    <property type="project" value="UniProtKB-EC"/>
</dbReference>
<feature type="transmembrane region" description="Helical" evidence="10">
    <location>
        <begin position="225"/>
        <end position="248"/>
    </location>
</feature>
<keyword evidence="9" id="KW-0378">Hydrolase</keyword>
<feature type="transmembrane region" description="Helical" evidence="10">
    <location>
        <begin position="75"/>
        <end position="94"/>
    </location>
</feature>
<keyword evidence="7 10" id="KW-0472">Membrane</keyword>
<feature type="transmembrane region" description="Helical" evidence="10">
    <location>
        <begin position="148"/>
        <end position="168"/>
    </location>
</feature>
<dbReference type="GO" id="GO:0008168">
    <property type="term" value="F:methyltransferase activity"/>
    <property type="evidence" value="ECO:0007669"/>
    <property type="project" value="UniProtKB-KW"/>
</dbReference>
<comment type="function">
    <text evidence="9">Plays an essential role in type IV pili and type II pseudopili formation by proteolytically removing the leader sequence from substrate proteins and subsequently monomethylating the alpha-amino group of the newly exposed N-terminal phenylalanine.</text>
</comment>
<keyword evidence="9" id="KW-0489">Methyltransferase</keyword>
<keyword evidence="6 10" id="KW-1133">Transmembrane helix</keyword>
<dbReference type="EMBL" id="CP073708">
    <property type="protein sequence ID" value="QUO40796.1"/>
    <property type="molecule type" value="Genomic_DNA"/>
</dbReference>
<keyword evidence="9" id="KW-0808">Transferase</keyword>
<organism evidence="13 15">
    <name type="scientific">Brevibacillus composti</name>
    <dbReference type="NCBI Taxonomy" id="2796470"/>
    <lineage>
        <taxon>Bacteria</taxon>
        <taxon>Bacillati</taxon>
        <taxon>Bacillota</taxon>
        <taxon>Bacilli</taxon>
        <taxon>Bacillales</taxon>
        <taxon>Paenibacillaceae</taxon>
        <taxon>Brevibacillus</taxon>
    </lineage>
</organism>